<protein>
    <submittedName>
        <fullName evidence="1">Uncharacterized protein</fullName>
    </submittedName>
</protein>
<dbReference type="EMBL" id="JAYKXN010000004">
    <property type="protein sequence ID" value="KAK7295065.1"/>
    <property type="molecule type" value="Genomic_DNA"/>
</dbReference>
<dbReference type="Proteomes" id="UP001359559">
    <property type="component" value="Unassembled WGS sequence"/>
</dbReference>
<accession>A0AAN9J9W7</accession>
<keyword evidence="2" id="KW-1185">Reference proteome</keyword>
<comment type="caution">
    <text evidence="1">The sequence shown here is derived from an EMBL/GenBank/DDBJ whole genome shotgun (WGS) entry which is preliminary data.</text>
</comment>
<evidence type="ECO:0000313" key="2">
    <source>
        <dbReference type="Proteomes" id="UP001359559"/>
    </source>
</evidence>
<organism evidence="1 2">
    <name type="scientific">Clitoria ternatea</name>
    <name type="common">Butterfly pea</name>
    <dbReference type="NCBI Taxonomy" id="43366"/>
    <lineage>
        <taxon>Eukaryota</taxon>
        <taxon>Viridiplantae</taxon>
        <taxon>Streptophyta</taxon>
        <taxon>Embryophyta</taxon>
        <taxon>Tracheophyta</taxon>
        <taxon>Spermatophyta</taxon>
        <taxon>Magnoliopsida</taxon>
        <taxon>eudicotyledons</taxon>
        <taxon>Gunneridae</taxon>
        <taxon>Pentapetalae</taxon>
        <taxon>rosids</taxon>
        <taxon>fabids</taxon>
        <taxon>Fabales</taxon>
        <taxon>Fabaceae</taxon>
        <taxon>Papilionoideae</taxon>
        <taxon>50 kb inversion clade</taxon>
        <taxon>NPAAA clade</taxon>
        <taxon>indigoferoid/millettioid clade</taxon>
        <taxon>Phaseoleae</taxon>
        <taxon>Clitoria</taxon>
    </lineage>
</organism>
<name>A0AAN9J9W7_CLITE</name>
<sequence length="137" mass="15525">MWKQPRPKELALINQELFRHSLRLPVVSDTSFILSHAKADDLAVVIPPPASSWHQATLIPCINRQSRTLYMSVLLITADDKPEEGGDDLPRTGIHFIHIASLTWTEMLMLIISRLPKMRTQGLLLLRELIGGARRVE</sequence>
<evidence type="ECO:0000313" key="1">
    <source>
        <dbReference type="EMBL" id="KAK7295065.1"/>
    </source>
</evidence>
<reference evidence="1 2" key="1">
    <citation type="submission" date="2024-01" db="EMBL/GenBank/DDBJ databases">
        <title>The genomes of 5 underutilized Papilionoideae crops provide insights into root nodulation and disease resistance.</title>
        <authorList>
            <person name="Yuan L."/>
        </authorList>
    </citation>
    <scope>NUCLEOTIDE SEQUENCE [LARGE SCALE GENOMIC DNA]</scope>
    <source>
        <strain evidence="1">LY-2023</strain>
        <tissue evidence="1">Leaf</tissue>
    </source>
</reference>
<gene>
    <name evidence="1" type="ORF">RJT34_17968</name>
</gene>
<dbReference type="AlphaFoldDB" id="A0AAN9J9W7"/>
<proteinExistence type="predicted"/>